<dbReference type="Gene3D" id="3.40.1160.10">
    <property type="entry name" value="Acetylglutamate kinase-like"/>
    <property type="match status" value="1"/>
</dbReference>
<dbReference type="HAMAP" id="MF_01105">
    <property type="entry name" value="N_acetyl_glu_synth"/>
    <property type="match status" value="1"/>
</dbReference>
<dbReference type="InterPro" id="IPR001048">
    <property type="entry name" value="Asp/Glu/Uridylate_kinase"/>
</dbReference>
<dbReference type="InterPro" id="IPR016181">
    <property type="entry name" value="Acyl_CoA_acyltransferase"/>
</dbReference>
<dbReference type="InterPro" id="IPR010167">
    <property type="entry name" value="NH2A_AcTrfase"/>
</dbReference>
<gene>
    <name evidence="8 10" type="primary">argA</name>
    <name evidence="10" type="ORF">FEMY_11100</name>
    <name evidence="11" type="ORF">JZL65_08485</name>
</gene>
<evidence type="ECO:0000256" key="4">
    <source>
        <dbReference type="ARBA" id="ARBA00022605"/>
    </source>
</evidence>
<comment type="similarity">
    <text evidence="2 8">Belongs to the acetyltransferase family. ArgA subfamily.</text>
</comment>
<dbReference type="UniPathway" id="UPA00068">
    <property type="reaction ID" value="UER00106"/>
</dbReference>
<dbReference type="OrthoDB" id="9802238at2"/>
<evidence type="ECO:0000313" key="11">
    <source>
        <dbReference type="EMBL" id="QWY76545.1"/>
    </source>
</evidence>
<dbReference type="PIRSF" id="PIRSF000423">
    <property type="entry name" value="ArgA"/>
    <property type="match status" value="1"/>
</dbReference>
<keyword evidence="12" id="KW-1185">Reference proteome</keyword>
<dbReference type="InterPro" id="IPR036393">
    <property type="entry name" value="AceGlu_kinase-like_sf"/>
</dbReference>
<evidence type="ECO:0000313" key="10">
    <source>
        <dbReference type="EMBL" id="KXW58347.1"/>
    </source>
</evidence>
<dbReference type="EC" id="2.3.1.1" evidence="8"/>
<accession>A0A149VYQ5</accession>
<dbReference type="CDD" id="cd04237">
    <property type="entry name" value="AAK_NAGS-ABP"/>
    <property type="match status" value="1"/>
</dbReference>
<reference evidence="10 12" key="1">
    <citation type="submission" date="2016-01" db="EMBL/GenBank/DDBJ databases">
        <title>Genome sequence of the acidophilic iron oxidising Ferrovum strain Z-31.</title>
        <authorList>
            <person name="Poehlein A."/>
            <person name="Ullrich S.R."/>
            <person name="Schloemann M."/>
            <person name="Muehling M."/>
            <person name="Daniel R."/>
        </authorList>
    </citation>
    <scope>NUCLEOTIDE SEQUENCE [LARGE SCALE GENOMIC DNA]</scope>
    <source>
        <strain evidence="10 12">Z-31</strain>
    </source>
</reference>
<sequence>MKNSQDFVAWFRAAAPYIHGFRGHTFVVAFGGEVVSDGKFVALTHDLNLLHSLGVRLVLVYGARPQTEGRLSQRGHVPHYVEGIRVTDAVALECLIEASGTLSVEISALLSVGVAESPMAGAALRVATGNFVTARPVGVVEGVDFQYTGRVRKIDALGIQRRLEDEEFVLLPPLGYSPTGEIYNLTVEEVATAAAVALKAAKLIFLTDAAGVVNGSGELIGTLSAQQAEEILRHPGTQGEDVGYYLPCAVRACRQGVARVHLLDRHRDGALLLELFTSQGIGTLVTPDIKDVLRSATLEDVPGLLSVIEPLEAEGALVKRDRVLLETEIDRFTVLLHDGRVIGCVALYPYPEEECAELACLAVMPEFRSQGRGDVLLSHVAERARALGVKHLFLLSARAGQWFAERGFVETGVHDLPPQRQQMYNYRRRSKVFVKPLG</sequence>
<dbReference type="AlphaFoldDB" id="A0A859ABU2"/>
<evidence type="ECO:0000256" key="3">
    <source>
        <dbReference type="ARBA" id="ARBA00022571"/>
    </source>
</evidence>
<dbReference type="GO" id="GO:0004042">
    <property type="term" value="F:L-glutamate N-acetyltransferase activity"/>
    <property type="evidence" value="ECO:0007669"/>
    <property type="project" value="UniProtKB-UniRule"/>
</dbReference>
<dbReference type="PANTHER" id="PTHR30602:SF12">
    <property type="entry name" value="AMINO-ACID ACETYLTRANSFERASE NAGS1, CHLOROPLASTIC-RELATED"/>
    <property type="match status" value="1"/>
</dbReference>
<comment type="catalytic activity">
    <reaction evidence="7 8">
        <text>L-glutamate + acetyl-CoA = N-acetyl-L-glutamate + CoA + H(+)</text>
        <dbReference type="Rhea" id="RHEA:24292"/>
        <dbReference type="ChEBI" id="CHEBI:15378"/>
        <dbReference type="ChEBI" id="CHEBI:29985"/>
        <dbReference type="ChEBI" id="CHEBI:44337"/>
        <dbReference type="ChEBI" id="CHEBI:57287"/>
        <dbReference type="ChEBI" id="CHEBI:57288"/>
        <dbReference type="EC" id="2.3.1.1"/>
    </reaction>
</comment>
<dbReference type="Pfam" id="PF00583">
    <property type="entry name" value="Acetyltransf_1"/>
    <property type="match status" value="1"/>
</dbReference>
<keyword evidence="5 8" id="KW-0808">Transferase</keyword>
<evidence type="ECO:0000256" key="5">
    <source>
        <dbReference type="ARBA" id="ARBA00022679"/>
    </source>
</evidence>
<dbReference type="GO" id="GO:0006526">
    <property type="term" value="P:L-arginine biosynthetic process"/>
    <property type="evidence" value="ECO:0007669"/>
    <property type="project" value="UniProtKB-UniRule"/>
</dbReference>
<comment type="pathway">
    <text evidence="1 8">Amino-acid biosynthesis; L-arginine biosynthesis; N(2)-acetyl-L-ornithine from L-glutamate: step 1/4.</text>
</comment>
<dbReference type="GeneID" id="301709788"/>
<organism evidence="10 12">
    <name type="scientific">Ferrovum myxofaciens</name>
    <dbReference type="NCBI Taxonomy" id="416213"/>
    <lineage>
        <taxon>Bacteria</taxon>
        <taxon>Pseudomonadati</taxon>
        <taxon>Pseudomonadota</taxon>
        <taxon>Betaproteobacteria</taxon>
        <taxon>Ferrovales</taxon>
        <taxon>Ferrovaceae</taxon>
        <taxon>Ferrovum</taxon>
    </lineage>
</organism>
<dbReference type="PATRIC" id="fig|1789004.3.peg.1126"/>
<dbReference type="EMBL" id="CP071137">
    <property type="protein sequence ID" value="QWY76545.1"/>
    <property type="molecule type" value="Genomic_DNA"/>
</dbReference>
<reference evidence="11" key="2">
    <citation type="submission" date="2021-02" db="EMBL/GenBank/DDBJ databases">
        <title>Comparative genomics of Ferrovum myxofaciens strains, predominant extremophile bacteria forming large biofilm stalactites in acid mine ecosystems.</title>
        <authorList>
            <person name="Burkartova K."/>
            <person name="Ridl J."/>
            <person name="Pajer P."/>
            <person name="Falteisek L."/>
        </authorList>
    </citation>
    <scope>NUCLEOTIDE SEQUENCE</scope>
    <source>
        <strain evidence="11">MI1III</strain>
    </source>
</reference>
<dbReference type="NCBIfam" id="TIGR01890">
    <property type="entry name" value="N-Ac-Glu-synth"/>
    <property type="match status" value="1"/>
</dbReference>
<dbReference type="RefSeq" id="WP_031595873.1">
    <property type="nucleotide sequence ID" value="NZ_CP053675.1"/>
</dbReference>
<evidence type="ECO:0000256" key="7">
    <source>
        <dbReference type="ARBA" id="ARBA00048372"/>
    </source>
</evidence>
<dbReference type="InterPro" id="IPR033719">
    <property type="entry name" value="NAGS_kin"/>
</dbReference>
<evidence type="ECO:0000313" key="12">
    <source>
        <dbReference type="Proteomes" id="UP000075653"/>
    </source>
</evidence>
<comment type="miscellaneous">
    <text evidence="8">In bacteria which possess the bifunctional enzyme ornithine acetyltransferase/N-acetylglutamate synthase (ArgJ), ArgA fulfills an anaplerotic role.</text>
</comment>
<dbReference type="Pfam" id="PF00696">
    <property type="entry name" value="AA_kinase"/>
    <property type="match status" value="1"/>
</dbReference>
<keyword evidence="4 8" id="KW-0028">Amino-acid biosynthesis</keyword>
<proteinExistence type="inferred from homology"/>
<evidence type="ECO:0000256" key="8">
    <source>
        <dbReference type="HAMAP-Rule" id="MF_01105"/>
    </source>
</evidence>
<dbReference type="Proteomes" id="UP000075653">
    <property type="component" value="Unassembled WGS sequence"/>
</dbReference>
<comment type="subcellular location">
    <subcellularLocation>
        <location evidence="8">Cytoplasm</location>
    </subcellularLocation>
</comment>
<keyword evidence="3 8" id="KW-0055">Arginine biosynthesis</keyword>
<dbReference type="Proteomes" id="UP000683551">
    <property type="component" value="Chromosome"/>
</dbReference>
<dbReference type="GO" id="GO:0005737">
    <property type="term" value="C:cytoplasm"/>
    <property type="evidence" value="ECO:0007669"/>
    <property type="project" value="UniProtKB-SubCell"/>
</dbReference>
<evidence type="ECO:0000256" key="1">
    <source>
        <dbReference type="ARBA" id="ARBA00004925"/>
    </source>
</evidence>
<dbReference type="SUPFAM" id="SSF55729">
    <property type="entry name" value="Acyl-CoA N-acyltransferases (Nat)"/>
    <property type="match status" value="1"/>
</dbReference>
<keyword evidence="8" id="KW-0963">Cytoplasm</keyword>
<keyword evidence="6 8" id="KW-0012">Acyltransferase</keyword>
<dbReference type="SUPFAM" id="SSF53633">
    <property type="entry name" value="Carbamate kinase-like"/>
    <property type="match status" value="1"/>
</dbReference>
<accession>A0A859ABU2</accession>
<dbReference type="Gene3D" id="3.40.630.30">
    <property type="match status" value="1"/>
</dbReference>
<protein>
    <recommendedName>
        <fullName evidence="8">Amino-acid acetyltransferase</fullName>
        <ecNumber evidence="8">2.3.1.1</ecNumber>
    </recommendedName>
    <alternativeName>
        <fullName evidence="8">N-acetylglutamate synthase</fullName>
        <shortName evidence="8">AGS</shortName>
        <shortName evidence="8">NAGS</shortName>
    </alternativeName>
</protein>
<evidence type="ECO:0000259" key="9">
    <source>
        <dbReference type="PROSITE" id="PS51186"/>
    </source>
</evidence>
<dbReference type="EMBL" id="LRRD01000016">
    <property type="protein sequence ID" value="KXW58347.1"/>
    <property type="molecule type" value="Genomic_DNA"/>
</dbReference>
<feature type="domain" description="N-acetyltransferase" evidence="9">
    <location>
        <begin position="291"/>
        <end position="438"/>
    </location>
</feature>
<evidence type="ECO:0000256" key="6">
    <source>
        <dbReference type="ARBA" id="ARBA00023315"/>
    </source>
</evidence>
<dbReference type="CDD" id="cd04301">
    <property type="entry name" value="NAT_SF"/>
    <property type="match status" value="1"/>
</dbReference>
<dbReference type="PANTHER" id="PTHR30602">
    <property type="entry name" value="AMINO-ACID ACETYLTRANSFERASE"/>
    <property type="match status" value="1"/>
</dbReference>
<dbReference type="PROSITE" id="PS51186">
    <property type="entry name" value="GNAT"/>
    <property type="match status" value="1"/>
</dbReference>
<dbReference type="InterPro" id="IPR000182">
    <property type="entry name" value="GNAT_dom"/>
</dbReference>
<dbReference type="NCBIfam" id="NF003641">
    <property type="entry name" value="PRK05279.1"/>
    <property type="match status" value="1"/>
</dbReference>
<evidence type="ECO:0000256" key="2">
    <source>
        <dbReference type="ARBA" id="ARBA00009145"/>
    </source>
</evidence>
<name>A0A859ABU2_9PROT</name>